<organism evidence="5 6">
    <name type="scientific">Arsukibacterium indicum</name>
    <dbReference type="NCBI Taxonomy" id="2848612"/>
    <lineage>
        <taxon>Bacteria</taxon>
        <taxon>Pseudomonadati</taxon>
        <taxon>Pseudomonadota</taxon>
        <taxon>Gammaproteobacteria</taxon>
        <taxon>Chromatiales</taxon>
        <taxon>Chromatiaceae</taxon>
        <taxon>Arsukibacterium</taxon>
    </lineage>
</organism>
<keyword evidence="2" id="KW-0732">Signal</keyword>
<evidence type="ECO:0000259" key="3">
    <source>
        <dbReference type="Pfam" id="PF01841"/>
    </source>
</evidence>
<dbReference type="RefSeq" id="WP_217671213.1">
    <property type="nucleotide sequence ID" value="NZ_JAHRID010000010.1"/>
</dbReference>
<keyword evidence="1" id="KW-0472">Membrane</keyword>
<feature type="domain" description="Transglutaminase-like" evidence="3">
    <location>
        <begin position="286"/>
        <end position="362"/>
    </location>
</feature>
<dbReference type="Proteomes" id="UP000704611">
    <property type="component" value="Unassembled WGS sequence"/>
</dbReference>
<gene>
    <name evidence="5" type="ORF">KQY15_17515</name>
</gene>
<feature type="signal peptide" evidence="2">
    <location>
        <begin position="1"/>
        <end position="21"/>
    </location>
</feature>
<dbReference type="EMBL" id="JAHRID010000010">
    <property type="protein sequence ID" value="MBV2130900.1"/>
    <property type="molecule type" value="Genomic_DNA"/>
</dbReference>
<keyword evidence="1" id="KW-0812">Transmembrane</keyword>
<keyword evidence="1" id="KW-1133">Transmembrane helix</keyword>
<comment type="caution">
    <text evidence="5">The sequence shown here is derived from an EMBL/GenBank/DDBJ whole genome shotgun (WGS) entry which is preliminary data.</text>
</comment>
<evidence type="ECO:0000313" key="5">
    <source>
        <dbReference type="EMBL" id="MBV2130900.1"/>
    </source>
</evidence>
<dbReference type="InterPro" id="IPR002931">
    <property type="entry name" value="Transglutaminase-like"/>
</dbReference>
<protein>
    <submittedName>
        <fullName evidence="5">DUF3857 domain-containing transglutaminase family protein</fullName>
    </submittedName>
</protein>
<keyword evidence="6" id="KW-1185">Reference proteome</keyword>
<feature type="transmembrane region" description="Helical" evidence="1">
    <location>
        <begin position="666"/>
        <end position="690"/>
    </location>
</feature>
<evidence type="ECO:0000259" key="4">
    <source>
        <dbReference type="Pfam" id="PF12969"/>
    </source>
</evidence>
<evidence type="ECO:0000256" key="1">
    <source>
        <dbReference type="SAM" id="Phobius"/>
    </source>
</evidence>
<name>A0ABS6MQ90_9GAMM</name>
<dbReference type="InterPro" id="IPR024618">
    <property type="entry name" value="DUF3857"/>
</dbReference>
<reference evidence="5 6" key="1">
    <citation type="submission" date="2021-06" db="EMBL/GenBank/DDBJ databases">
        <title>Rheinheimera indica sp. nov., isolated from deep-sea sediment.</title>
        <authorList>
            <person name="Wang Z."/>
            <person name="Zhang X.-Y."/>
        </authorList>
    </citation>
    <scope>NUCLEOTIDE SEQUENCE [LARGE SCALE GENOMIC DNA]</scope>
    <source>
        <strain evidence="5 6">SM2107</strain>
    </source>
</reference>
<feature type="chain" id="PRO_5047330626" evidence="2">
    <location>
        <begin position="22"/>
        <end position="743"/>
    </location>
</feature>
<proteinExistence type="predicted"/>
<feature type="domain" description="DUF3857" evidence="4">
    <location>
        <begin position="66"/>
        <end position="234"/>
    </location>
</feature>
<dbReference type="Pfam" id="PF01841">
    <property type="entry name" value="Transglut_core"/>
    <property type="match status" value="1"/>
</dbReference>
<dbReference type="Pfam" id="PF12969">
    <property type="entry name" value="DUF3857"/>
    <property type="match status" value="1"/>
</dbReference>
<evidence type="ECO:0000313" key="6">
    <source>
        <dbReference type="Proteomes" id="UP000704611"/>
    </source>
</evidence>
<feature type="transmembrane region" description="Helical" evidence="1">
    <location>
        <begin position="702"/>
        <end position="720"/>
    </location>
</feature>
<sequence length="743" mass="83864">MTQLSRILALLSLMIAMHSAAQVAQSPIPEWVVSLQPALNSKVPEQDISNGTYYLLADTQLWVPATGQQQIFEHYASLVTSSKGLEKAGQLSIYYDPTYQQVALHQLNIIRAGSTINRYPQARITLVQTEQDLDKLLYHGETALNIVIPDVRVGDIIEYSYSLSGSNPVFADRFNTSQRLNWTVPLQQQHWRLMWQRAEPLAYKFSKEAVPLEISSENGTTTYSFVQHNVPPVKHEDDTPDWYSPYNSLSMSNSPQWQDIARWGVALFEPAIDDSPAVTAQVARLQRDYLTPELQIAAALKFVQTEIRYLGIELGESSHKPASAAKVLQQRYGDCKDKSVLLVSILRQLGHKALPVLVNTELKTTITERLPSAGVFDHAIVKLDFNGKSYWLDPTRSFQAGPLERLYQPDYGYALELSAASTGLTAMHSATEYTEVLINEQFHLPDVLTEPAEYRVSTLYSGLDAERSRSQFASNSVSQKADGYVQFYSRYYPNITLAEPISKTDDAVSGSVAVNEFYRITDFWQADATEPGKLDANFYSNGISSYLQKPEIAANRTQPFVLSHPVNISQTITVELNNIDWQFDDEQVVEHNPFFHYQSQLQFDNSSKVLTLRYQYKSLTDHIMPEQRADYIAAVDRARSDLNLNIYQRDAVNEVVATSADGSSKVMFLLVAVYLMLCILCAALWLLPVGTYRHNQRFGEPMFRFILTWLVTFSLYGMYWCIKNNSHLNAARLTEPPSAAAAD</sequence>
<evidence type="ECO:0000256" key="2">
    <source>
        <dbReference type="SAM" id="SignalP"/>
    </source>
</evidence>
<accession>A0ABS6MQ90</accession>